<evidence type="ECO:0000259" key="2">
    <source>
        <dbReference type="Pfam" id="PF03732"/>
    </source>
</evidence>
<evidence type="ECO:0000313" key="4">
    <source>
        <dbReference type="Proteomes" id="UP001066276"/>
    </source>
</evidence>
<dbReference type="EMBL" id="JANPWB010000012">
    <property type="protein sequence ID" value="KAJ1119162.1"/>
    <property type="molecule type" value="Genomic_DNA"/>
</dbReference>
<dbReference type="PROSITE" id="PS00141">
    <property type="entry name" value="ASP_PROTEASE"/>
    <property type="match status" value="1"/>
</dbReference>
<evidence type="ECO:0000256" key="1">
    <source>
        <dbReference type="SAM" id="MobiDB-lite"/>
    </source>
</evidence>
<dbReference type="InterPro" id="IPR005162">
    <property type="entry name" value="Retrotrans_gag_dom"/>
</dbReference>
<keyword evidence="4" id="KW-1185">Reference proteome</keyword>
<gene>
    <name evidence="3" type="ORF">NDU88_007348</name>
</gene>
<dbReference type="PANTHER" id="PTHR33198">
    <property type="entry name" value="ANK_REP_REGION DOMAIN-CONTAINING PROTEIN-RELATED"/>
    <property type="match status" value="1"/>
</dbReference>
<protein>
    <recommendedName>
        <fullName evidence="2">Retrotransposon gag domain-containing protein</fullName>
    </recommendedName>
</protein>
<feature type="compositionally biased region" description="Acidic residues" evidence="1">
    <location>
        <begin position="238"/>
        <end position="248"/>
    </location>
</feature>
<comment type="caution">
    <text evidence="3">The sequence shown here is derived from an EMBL/GenBank/DDBJ whole genome shotgun (WGS) entry which is preliminary data.</text>
</comment>
<proteinExistence type="predicted"/>
<sequence>MYFVATTLDNDHRHPMLLHLGGAAIHKISKSVNEEGPPFTYQYLKSALTAHFEPLANPDYERFLLRQARQPPEESVHTFYARLWDLASTCTLPDVEDELQAQFIQGCYLVKLRENILQAPVMSMANMLTLGRSRELSKMHAAHMEAALQKPVKAEPVNAVATAHAERRKSKQTTNTMKRTCYTCGGSYPHQGQCLAQGKRCTNCNKLNHFTKVCRSTSSKTSKPPKTRQAAQIHTSDDQEGDMDDDESEGTVHVIHAMQPGGSLWKRIPKCNIQVVEKLVVALIDTGASINIMALQVMKPYS</sequence>
<feature type="domain" description="Retrotransposon gag" evidence="2">
    <location>
        <begin position="19"/>
        <end position="106"/>
    </location>
</feature>
<accession>A0AAV7NWF4</accession>
<name>A0AAV7NWF4_PLEWA</name>
<reference evidence="3" key="1">
    <citation type="journal article" date="2022" name="bioRxiv">
        <title>Sequencing and chromosome-scale assembly of the giantPleurodeles waltlgenome.</title>
        <authorList>
            <person name="Brown T."/>
            <person name="Elewa A."/>
            <person name="Iarovenko S."/>
            <person name="Subramanian E."/>
            <person name="Araus A.J."/>
            <person name="Petzold A."/>
            <person name="Susuki M."/>
            <person name="Suzuki K.-i.T."/>
            <person name="Hayashi T."/>
            <person name="Toyoda A."/>
            <person name="Oliveira C."/>
            <person name="Osipova E."/>
            <person name="Leigh N.D."/>
            <person name="Simon A."/>
            <person name="Yun M.H."/>
        </authorList>
    </citation>
    <scope>NUCLEOTIDE SEQUENCE</scope>
    <source>
        <strain evidence="3">20211129_DDA</strain>
        <tissue evidence="3">Liver</tissue>
    </source>
</reference>
<dbReference type="Gene3D" id="4.10.60.10">
    <property type="entry name" value="Zinc finger, CCHC-type"/>
    <property type="match status" value="1"/>
</dbReference>
<dbReference type="AlphaFoldDB" id="A0AAV7NWF4"/>
<evidence type="ECO:0000313" key="3">
    <source>
        <dbReference type="EMBL" id="KAJ1119162.1"/>
    </source>
</evidence>
<dbReference type="GO" id="GO:0004190">
    <property type="term" value="F:aspartic-type endopeptidase activity"/>
    <property type="evidence" value="ECO:0007669"/>
    <property type="project" value="InterPro"/>
</dbReference>
<dbReference type="GO" id="GO:0006508">
    <property type="term" value="P:proteolysis"/>
    <property type="evidence" value="ECO:0007669"/>
    <property type="project" value="InterPro"/>
</dbReference>
<organism evidence="3 4">
    <name type="scientific">Pleurodeles waltl</name>
    <name type="common">Iberian ribbed newt</name>
    <dbReference type="NCBI Taxonomy" id="8319"/>
    <lineage>
        <taxon>Eukaryota</taxon>
        <taxon>Metazoa</taxon>
        <taxon>Chordata</taxon>
        <taxon>Craniata</taxon>
        <taxon>Vertebrata</taxon>
        <taxon>Euteleostomi</taxon>
        <taxon>Amphibia</taxon>
        <taxon>Batrachia</taxon>
        <taxon>Caudata</taxon>
        <taxon>Salamandroidea</taxon>
        <taxon>Salamandridae</taxon>
        <taxon>Pleurodelinae</taxon>
        <taxon>Pleurodeles</taxon>
    </lineage>
</organism>
<dbReference type="PANTHER" id="PTHR33198:SF20">
    <property type="entry name" value="RETROTRANSPOSON GAG DOMAIN-CONTAINING PROTEIN"/>
    <property type="match status" value="1"/>
</dbReference>
<dbReference type="Proteomes" id="UP001066276">
    <property type="component" value="Chromosome 8"/>
</dbReference>
<feature type="region of interest" description="Disordered" evidence="1">
    <location>
        <begin position="215"/>
        <end position="248"/>
    </location>
</feature>
<dbReference type="InterPro" id="IPR001969">
    <property type="entry name" value="Aspartic_peptidase_AS"/>
</dbReference>
<dbReference type="Pfam" id="PF03732">
    <property type="entry name" value="Retrotrans_gag"/>
    <property type="match status" value="1"/>
</dbReference>